<evidence type="ECO:0000256" key="3">
    <source>
        <dbReference type="ARBA" id="ARBA00022946"/>
    </source>
</evidence>
<proteinExistence type="inferred from homology"/>
<evidence type="ECO:0000313" key="8">
    <source>
        <dbReference type="Ensembl" id="ENSTNIP00000009791.1"/>
    </source>
</evidence>
<dbReference type="PANTHER" id="PTHR32247:SF4">
    <property type="entry name" value="DIRECT IAP-BINDING PROTEIN WITH LOW PI"/>
    <property type="match status" value="1"/>
</dbReference>
<dbReference type="Pfam" id="PF09057">
    <property type="entry name" value="Smac_DIABLO"/>
    <property type="match status" value="1"/>
</dbReference>
<comment type="subcellular location">
    <subcellularLocation>
        <location evidence="1">Mitochondrion</location>
    </subcellularLocation>
</comment>
<dbReference type="Ensembl" id="ENSTNIT00000009969.1">
    <property type="protein sequence ID" value="ENSTNIP00000009791.1"/>
    <property type="gene ID" value="ENSTNIG00000006992.1"/>
</dbReference>
<evidence type="ECO:0000256" key="5">
    <source>
        <dbReference type="ARBA" id="ARBA00033049"/>
    </source>
</evidence>
<dbReference type="InParanoid" id="H3CNG0"/>
<organism evidence="8 9">
    <name type="scientific">Tetraodon nigroviridis</name>
    <name type="common">Spotted green pufferfish</name>
    <name type="synonym">Chelonodon nigroviridis</name>
    <dbReference type="NCBI Taxonomy" id="99883"/>
    <lineage>
        <taxon>Eukaryota</taxon>
        <taxon>Metazoa</taxon>
        <taxon>Chordata</taxon>
        <taxon>Craniata</taxon>
        <taxon>Vertebrata</taxon>
        <taxon>Euteleostomi</taxon>
        <taxon>Actinopterygii</taxon>
        <taxon>Neopterygii</taxon>
        <taxon>Teleostei</taxon>
        <taxon>Neoteleostei</taxon>
        <taxon>Acanthomorphata</taxon>
        <taxon>Eupercaria</taxon>
        <taxon>Tetraodontiformes</taxon>
        <taxon>Tetradontoidea</taxon>
        <taxon>Tetraodontidae</taxon>
        <taxon>Tetraodon</taxon>
    </lineage>
</organism>
<reference evidence="9" key="1">
    <citation type="journal article" date="2004" name="Nature">
        <title>Genome duplication in the teleost fish Tetraodon nigroviridis reveals the early vertebrate proto-karyotype.</title>
        <authorList>
            <person name="Jaillon O."/>
            <person name="Aury J.-M."/>
            <person name="Brunet F."/>
            <person name="Petit J.-L."/>
            <person name="Stange-Thomann N."/>
            <person name="Mauceli E."/>
            <person name="Bouneau L."/>
            <person name="Fischer C."/>
            <person name="Ozouf-Costaz C."/>
            <person name="Bernot A."/>
            <person name="Nicaud S."/>
            <person name="Jaffe D."/>
            <person name="Fisher S."/>
            <person name="Lutfalla G."/>
            <person name="Dossat C."/>
            <person name="Segurens B."/>
            <person name="Dasilva C."/>
            <person name="Salanoubat M."/>
            <person name="Levy M."/>
            <person name="Boudet N."/>
            <person name="Castellano S."/>
            <person name="Anthouard V."/>
            <person name="Jubin C."/>
            <person name="Castelli V."/>
            <person name="Katinka M."/>
            <person name="Vacherie B."/>
            <person name="Biemont C."/>
            <person name="Skalli Z."/>
            <person name="Cattolico L."/>
            <person name="Poulain J."/>
            <person name="De Berardinis V."/>
            <person name="Cruaud C."/>
            <person name="Duprat S."/>
            <person name="Brottier P."/>
            <person name="Coutanceau J.-P."/>
            <person name="Gouzy J."/>
            <person name="Parra G."/>
            <person name="Lardier G."/>
            <person name="Chapple C."/>
            <person name="McKernan K.J."/>
            <person name="McEwan P."/>
            <person name="Bosak S."/>
            <person name="Kellis M."/>
            <person name="Volff J.-N."/>
            <person name="Guigo R."/>
            <person name="Zody M.C."/>
            <person name="Mesirov J."/>
            <person name="Lindblad-Toh K."/>
            <person name="Birren B."/>
            <person name="Nusbaum C."/>
            <person name="Kahn D."/>
            <person name="Robinson-Rechavi M."/>
            <person name="Laudet V."/>
            <person name="Schachter V."/>
            <person name="Quetier F."/>
            <person name="Saurin W."/>
            <person name="Scarpelli C."/>
            <person name="Wincker P."/>
            <person name="Lander E.S."/>
            <person name="Weissenbach J."/>
            <person name="Roest Crollius H."/>
        </authorList>
    </citation>
    <scope>NUCLEOTIDE SEQUENCE [LARGE SCALE GENOMIC DNA]</scope>
</reference>
<dbReference type="GO" id="GO:0043065">
    <property type="term" value="P:positive regulation of apoptotic process"/>
    <property type="evidence" value="ECO:0007669"/>
    <property type="project" value="UniProtKB-ARBA"/>
</dbReference>
<dbReference type="SUPFAM" id="SSF46984">
    <property type="entry name" value="Smac/diablo"/>
    <property type="match status" value="1"/>
</dbReference>
<dbReference type="GeneTree" id="ENSGT00390000007237"/>
<feature type="coiled-coil region" evidence="7">
    <location>
        <begin position="138"/>
        <end position="165"/>
    </location>
</feature>
<evidence type="ECO:0000256" key="7">
    <source>
        <dbReference type="SAM" id="Coils"/>
    </source>
</evidence>
<sequence length="193" mass="21676">MRRVGSWPQDFPATQVENLSHDSLIRRAVSLVTDSSSTFLSQSSLALTEALSEYSKTVYTRIAVQRRYLASLGKLTPAEKDSLLEVINSQRAQASDRLDECRHFESSWINAVNMCKLAAEAAHSSGAEQASTMLRAHVQVAQTQVDEARKVSEDANKKLAETKVEEIQRMAEYAAFRDNNEEPELHEAYLRED</sequence>
<dbReference type="GO" id="GO:0008631">
    <property type="term" value="P:intrinsic apoptotic signaling pathway in response to oxidative stress"/>
    <property type="evidence" value="ECO:0007669"/>
    <property type="project" value="TreeGrafter"/>
</dbReference>
<dbReference type="GO" id="GO:0051402">
    <property type="term" value="P:neuron apoptotic process"/>
    <property type="evidence" value="ECO:0007669"/>
    <property type="project" value="TreeGrafter"/>
</dbReference>
<dbReference type="InterPro" id="IPR009062">
    <property type="entry name" value="Smac/DIABLO-like_sf"/>
</dbReference>
<keyword evidence="7" id="KW-0175">Coiled coil</keyword>
<evidence type="ECO:0000256" key="4">
    <source>
        <dbReference type="ARBA" id="ARBA00023128"/>
    </source>
</evidence>
<dbReference type="InterPro" id="IPR015142">
    <property type="entry name" value="Smac_DIABLO"/>
</dbReference>
<dbReference type="FunFam" id="1.20.58.70:FF:000012">
    <property type="entry name" value="diablo homolog, mitochondrial isoform X1"/>
    <property type="match status" value="1"/>
</dbReference>
<dbReference type="HOGENOM" id="CLU_098879_1_0_1"/>
<dbReference type="Proteomes" id="UP000007303">
    <property type="component" value="Unassembled WGS sequence"/>
</dbReference>
<keyword evidence="3" id="KW-0809">Transit peptide</keyword>
<dbReference type="GO" id="GO:0005739">
    <property type="term" value="C:mitochondrion"/>
    <property type="evidence" value="ECO:0007669"/>
    <property type="project" value="UniProtKB-SubCell"/>
</dbReference>
<evidence type="ECO:0000313" key="9">
    <source>
        <dbReference type="Proteomes" id="UP000007303"/>
    </source>
</evidence>
<evidence type="ECO:0000256" key="6">
    <source>
        <dbReference type="ARBA" id="ARBA00046319"/>
    </source>
</evidence>
<reference evidence="8" key="2">
    <citation type="submission" date="2025-08" db="UniProtKB">
        <authorList>
            <consortium name="Ensembl"/>
        </authorList>
    </citation>
    <scope>IDENTIFICATION</scope>
</reference>
<keyword evidence="2" id="KW-0053">Apoptosis</keyword>
<accession>H3CNG0</accession>
<comment type="similarity">
    <text evidence="6">Belongs to the Smac/DIABLO protein family.</text>
</comment>
<dbReference type="OMA" id="PGNQKFG"/>
<protein>
    <recommendedName>
        <fullName evidence="5">Direct IAP-binding protein with low pI</fullName>
    </recommendedName>
</protein>
<dbReference type="Gene3D" id="1.20.58.70">
    <property type="match status" value="1"/>
</dbReference>
<evidence type="ECO:0000256" key="2">
    <source>
        <dbReference type="ARBA" id="ARBA00022703"/>
    </source>
</evidence>
<keyword evidence="4" id="KW-0496">Mitochondrion</keyword>
<dbReference type="PANTHER" id="PTHR32247">
    <property type="entry name" value="DIABLO HOMOLOG, MITOCHONDRIAL"/>
    <property type="match status" value="1"/>
</dbReference>
<dbReference type="AlphaFoldDB" id="H3CNG0"/>
<reference evidence="8" key="3">
    <citation type="submission" date="2025-09" db="UniProtKB">
        <authorList>
            <consortium name="Ensembl"/>
        </authorList>
    </citation>
    <scope>IDENTIFICATION</scope>
</reference>
<evidence type="ECO:0000256" key="1">
    <source>
        <dbReference type="ARBA" id="ARBA00004173"/>
    </source>
</evidence>
<keyword evidence="9" id="KW-1185">Reference proteome</keyword>
<dbReference type="STRING" id="99883.ENSTNIP00000009791"/>
<name>H3CNG0_TETNG</name>